<proteinExistence type="predicted"/>
<reference evidence="2 3" key="1">
    <citation type="submission" date="2021-07" db="EMBL/GenBank/DDBJ databases">
        <title>The Aristolochia fimbriata genome: insights into angiosperm evolution, floral development and chemical biosynthesis.</title>
        <authorList>
            <person name="Jiao Y."/>
        </authorList>
    </citation>
    <scope>NUCLEOTIDE SEQUENCE [LARGE SCALE GENOMIC DNA]</scope>
    <source>
        <strain evidence="2">IBCAS-2021</strain>
        <tissue evidence="2">Leaf</tissue>
    </source>
</reference>
<dbReference type="PANTHER" id="PTHR31351:SF24">
    <property type="entry name" value="VAN3-BINDING PROTEIN-LIKE"/>
    <property type="match status" value="1"/>
</dbReference>
<name>A0AAV7EUV9_ARIFI</name>
<dbReference type="Pfam" id="PF08458">
    <property type="entry name" value="PH_2"/>
    <property type="match status" value="1"/>
</dbReference>
<sequence length="384" mass="41572">MGDWYQLNCSSKMGSFDEGRYRIAPPDLPPPPETPKEPMEFLSRSWSASAAEISKALAHKKSSSLGDEKPDVISESFVTFSSSSQQTIDRIQSCRASIGDWFHSKESGRSRLKRKERARMDNARIHAALSAAGVAAAVASISAAANAEHSNSKLATAMASATELLASHCVEIAQLAGADRDQVGSVVKSAVDVRNPSQLMTMTAAAATALRGAAALKARAHREGRNNAAIIPYDKGVGATCNVVCTSGTEPSCSSSPLPCKEGKLLNRSRKGLHQWKRVSVYISNSSQVIVKLKNKHVGGAFSKKKKSVVYGVTDEIPAWPGRERGEGGEERGYFGLRTAQGLLEFECKSKTQQHKWVDCIREMLQHVSSTERTNRSLELLKLN</sequence>
<dbReference type="EMBL" id="JAINDJ010000003">
    <property type="protein sequence ID" value="KAG9452271.1"/>
    <property type="molecule type" value="Genomic_DNA"/>
</dbReference>
<dbReference type="InterPro" id="IPR008546">
    <property type="entry name" value="VAN3-bd-like_auxin_canal"/>
</dbReference>
<protein>
    <recommendedName>
        <fullName evidence="1">PH domain-containing protein</fullName>
    </recommendedName>
</protein>
<dbReference type="GO" id="GO:0009734">
    <property type="term" value="P:auxin-activated signaling pathway"/>
    <property type="evidence" value="ECO:0007669"/>
    <property type="project" value="TreeGrafter"/>
</dbReference>
<evidence type="ECO:0000313" key="2">
    <source>
        <dbReference type="EMBL" id="KAG9452271.1"/>
    </source>
</evidence>
<feature type="domain" description="PH" evidence="1">
    <location>
        <begin position="259"/>
        <end position="368"/>
    </location>
</feature>
<dbReference type="InterPro" id="IPR011993">
    <property type="entry name" value="PH-like_dom_sf"/>
</dbReference>
<dbReference type="SUPFAM" id="SSF50729">
    <property type="entry name" value="PH domain-like"/>
    <property type="match status" value="1"/>
</dbReference>
<gene>
    <name evidence="2" type="ORF">H6P81_005175</name>
</gene>
<comment type="caution">
    <text evidence="2">The sequence shown here is derived from an EMBL/GenBank/DDBJ whole genome shotgun (WGS) entry which is preliminary data.</text>
</comment>
<dbReference type="SMART" id="SM00233">
    <property type="entry name" value="PH"/>
    <property type="match status" value="1"/>
</dbReference>
<evidence type="ECO:0000313" key="3">
    <source>
        <dbReference type="Proteomes" id="UP000825729"/>
    </source>
</evidence>
<dbReference type="InterPro" id="IPR001849">
    <property type="entry name" value="PH_domain"/>
</dbReference>
<dbReference type="AlphaFoldDB" id="A0AAV7EUV9"/>
<dbReference type="Pfam" id="PF05703">
    <property type="entry name" value="Auxin_canalis"/>
    <property type="match status" value="1"/>
</dbReference>
<evidence type="ECO:0000259" key="1">
    <source>
        <dbReference type="SMART" id="SM00233"/>
    </source>
</evidence>
<dbReference type="Proteomes" id="UP000825729">
    <property type="component" value="Unassembled WGS sequence"/>
</dbReference>
<dbReference type="PANTHER" id="PTHR31351">
    <property type="entry name" value="EXPRESSED PROTEIN"/>
    <property type="match status" value="1"/>
</dbReference>
<accession>A0AAV7EUV9</accession>
<dbReference type="Gene3D" id="2.30.29.30">
    <property type="entry name" value="Pleckstrin-homology domain (PH domain)/Phosphotyrosine-binding domain (PTB)"/>
    <property type="match status" value="1"/>
</dbReference>
<dbReference type="InterPro" id="IPR013666">
    <property type="entry name" value="PH_pln"/>
</dbReference>
<dbReference type="GO" id="GO:0010305">
    <property type="term" value="P:leaf vascular tissue pattern formation"/>
    <property type="evidence" value="ECO:0007669"/>
    <property type="project" value="TreeGrafter"/>
</dbReference>
<dbReference type="GO" id="GO:0010087">
    <property type="term" value="P:phloem or xylem histogenesis"/>
    <property type="evidence" value="ECO:0007669"/>
    <property type="project" value="TreeGrafter"/>
</dbReference>
<keyword evidence="3" id="KW-1185">Reference proteome</keyword>
<dbReference type="InterPro" id="IPR040269">
    <property type="entry name" value="VAB"/>
</dbReference>
<organism evidence="2 3">
    <name type="scientific">Aristolochia fimbriata</name>
    <name type="common">White veined hardy Dutchman's pipe vine</name>
    <dbReference type="NCBI Taxonomy" id="158543"/>
    <lineage>
        <taxon>Eukaryota</taxon>
        <taxon>Viridiplantae</taxon>
        <taxon>Streptophyta</taxon>
        <taxon>Embryophyta</taxon>
        <taxon>Tracheophyta</taxon>
        <taxon>Spermatophyta</taxon>
        <taxon>Magnoliopsida</taxon>
        <taxon>Magnoliidae</taxon>
        <taxon>Piperales</taxon>
        <taxon>Aristolochiaceae</taxon>
        <taxon>Aristolochia</taxon>
    </lineage>
</organism>